<dbReference type="SMART" id="SM00908">
    <property type="entry name" value="Gal-bind_lectin"/>
    <property type="match status" value="1"/>
</dbReference>
<evidence type="ECO:0000313" key="5">
    <source>
        <dbReference type="WBParaSite" id="nRc.2.0.1.t09466-RA"/>
    </source>
</evidence>
<dbReference type="InterPro" id="IPR044156">
    <property type="entry name" value="Galectin-like"/>
</dbReference>
<dbReference type="GO" id="GO:0030246">
    <property type="term" value="F:carbohydrate binding"/>
    <property type="evidence" value="ECO:0007669"/>
    <property type="project" value="UniProtKB-UniRule"/>
</dbReference>
<evidence type="ECO:0000256" key="2">
    <source>
        <dbReference type="RuleBase" id="RU102079"/>
    </source>
</evidence>
<dbReference type="Proteomes" id="UP000887565">
    <property type="component" value="Unplaced"/>
</dbReference>
<dbReference type="InterPro" id="IPR013320">
    <property type="entry name" value="ConA-like_dom_sf"/>
</dbReference>
<dbReference type="InterPro" id="IPR001079">
    <property type="entry name" value="Galectin_CRD"/>
</dbReference>
<dbReference type="PROSITE" id="PS51304">
    <property type="entry name" value="GALECTIN"/>
    <property type="match status" value="1"/>
</dbReference>
<dbReference type="SUPFAM" id="SSF49899">
    <property type="entry name" value="Concanavalin A-like lectins/glucanases"/>
    <property type="match status" value="1"/>
</dbReference>
<dbReference type="GO" id="GO:0016936">
    <property type="term" value="F:galactoside binding"/>
    <property type="evidence" value="ECO:0007669"/>
    <property type="project" value="TreeGrafter"/>
</dbReference>
<keyword evidence="1 2" id="KW-0430">Lectin</keyword>
<reference evidence="5" key="1">
    <citation type="submission" date="2022-11" db="UniProtKB">
        <authorList>
            <consortium name="WormBaseParasite"/>
        </authorList>
    </citation>
    <scope>IDENTIFICATION</scope>
</reference>
<organism evidence="4 5">
    <name type="scientific">Romanomermis culicivorax</name>
    <name type="common">Nematode worm</name>
    <dbReference type="NCBI Taxonomy" id="13658"/>
    <lineage>
        <taxon>Eukaryota</taxon>
        <taxon>Metazoa</taxon>
        <taxon>Ecdysozoa</taxon>
        <taxon>Nematoda</taxon>
        <taxon>Enoplea</taxon>
        <taxon>Dorylaimia</taxon>
        <taxon>Mermithida</taxon>
        <taxon>Mermithoidea</taxon>
        <taxon>Mermithidae</taxon>
        <taxon>Romanomermis</taxon>
    </lineage>
</organism>
<dbReference type="PANTHER" id="PTHR11346:SF176">
    <property type="entry name" value="32 KDA BETA-GALACTOSIDE-BINDING LECTIN LEC-3"/>
    <property type="match status" value="1"/>
</dbReference>
<proteinExistence type="predicted"/>
<name>A0A915I6S5_ROMCU</name>
<dbReference type="WBParaSite" id="nRc.2.0.1.t09466-RA">
    <property type="protein sequence ID" value="nRc.2.0.1.t09466-RA"/>
    <property type="gene ID" value="nRc.2.0.1.g09466"/>
</dbReference>
<dbReference type="Gene3D" id="2.60.120.200">
    <property type="match status" value="1"/>
</dbReference>
<dbReference type="CDD" id="cd00070">
    <property type="entry name" value="GLECT"/>
    <property type="match status" value="1"/>
</dbReference>
<evidence type="ECO:0000259" key="3">
    <source>
        <dbReference type="PROSITE" id="PS51304"/>
    </source>
</evidence>
<evidence type="ECO:0000256" key="1">
    <source>
        <dbReference type="ARBA" id="ARBA00022734"/>
    </source>
</evidence>
<dbReference type="PANTHER" id="PTHR11346">
    <property type="entry name" value="GALECTIN"/>
    <property type="match status" value="1"/>
</dbReference>
<dbReference type="SMART" id="SM00276">
    <property type="entry name" value="GLECT"/>
    <property type="match status" value="1"/>
</dbReference>
<protein>
    <recommendedName>
        <fullName evidence="2">Galectin</fullName>
    </recommendedName>
</protein>
<feature type="domain" description="Galectin" evidence="3">
    <location>
        <begin position="1"/>
        <end position="78"/>
    </location>
</feature>
<sequence>NVVRNSFLNNTWGTEEAEGKFPFQSDQCFEVMIVNEPYAFQCFINGVQFCAFAHRNDPNSVKGLKIEGDIELHGVHVK</sequence>
<keyword evidence="4" id="KW-1185">Reference proteome</keyword>
<dbReference type="Pfam" id="PF00337">
    <property type="entry name" value="Gal-bind_lectin"/>
    <property type="match status" value="1"/>
</dbReference>
<dbReference type="AlphaFoldDB" id="A0A915I6S5"/>
<accession>A0A915I6S5</accession>
<dbReference type="OMA" id="PREDYMA"/>
<evidence type="ECO:0000313" key="4">
    <source>
        <dbReference type="Proteomes" id="UP000887565"/>
    </source>
</evidence>